<dbReference type="EMBL" id="CP002546">
    <property type="protein sequence ID" value="ADY58941.1"/>
    <property type="molecule type" value="Genomic_DNA"/>
</dbReference>
<protein>
    <recommendedName>
        <fullName evidence="4 7">Signal peptidase I</fullName>
        <ecNumber evidence="3 7">3.4.21.89</ecNumber>
    </recommendedName>
</protein>
<dbReference type="InterPro" id="IPR019758">
    <property type="entry name" value="Pept_S26A_signal_pept_1_CS"/>
</dbReference>
<dbReference type="Pfam" id="PF10502">
    <property type="entry name" value="Peptidase_S26"/>
    <property type="match status" value="3"/>
</dbReference>
<feature type="active site" evidence="6">
    <location>
        <position position="144"/>
    </location>
</feature>
<feature type="active site" evidence="6">
    <location>
        <position position="242"/>
    </location>
</feature>
<feature type="region of interest" description="Disordered" evidence="8">
    <location>
        <begin position="66"/>
        <end position="111"/>
    </location>
</feature>
<gene>
    <name evidence="10" type="ordered locus">Plabr_1329</name>
</gene>
<dbReference type="AlphaFoldDB" id="F0SNQ5"/>
<dbReference type="Proteomes" id="UP000006860">
    <property type="component" value="Chromosome"/>
</dbReference>
<dbReference type="GO" id="GO:0016020">
    <property type="term" value="C:membrane"/>
    <property type="evidence" value="ECO:0007669"/>
    <property type="project" value="UniProtKB-SubCell"/>
</dbReference>
<organism evidence="10 11">
    <name type="scientific">Rubinisphaera brasiliensis (strain ATCC 49424 / DSM 5305 / JCM 21570 / IAM 15109 / NBRC 103401 / IFAM 1448)</name>
    <name type="common">Planctomyces brasiliensis</name>
    <dbReference type="NCBI Taxonomy" id="756272"/>
    <lineage>
        <taxon>Bacteria</taxon>
        <taxon>Pseudomonadati</taxon>
        <taxon>Planctomycetota</taxon>
        <taxon>Planctomycetia</taxon>
        <taxon>Planctomycetales</taxon>
        <taxon>Planctomycetaceae</taxon>
        <taxon>Rubinisphaera</taxon>
    </lineage>
</organism>
<dbReference type="PROSITE" id="PS00761">
    <property type="entry name" value="SPASE_I_3"/>
    <property type="match status" value="1"/>
</dbReference>
<dbReference type="SUPFAM" id="SSF51306">
    <property type="entry name" value="LexA/Signal peptidase"/>
    <property type="match status" value="2"/>
</dbReference>
<dbReference type="KEGG" id="pbs:Plabr_1329"/>
<evidence type="ECO:0000256" key="7">
    <source>
        <dbReference type="RuleBase" id="RU362042"/>
    </source>
</evidence>
<dbReference type="eggNOG" id="COG0681">
    <property type="taxonomic scope" value="Bacteria"/>
</dbReference>
<evidence type="ECO:0000259" key="9">
    <source>
        <dbReference type="Pfam" id="PF10502"/>
    </source>
</evidence>
<reference evidence="11" key="1">
    <citation type="submission" date="2011-02" db="EMBL/GenBank/DDBJ databases">
        <title>The complete genome of Planctomyces brasiliensis DSM 5305.</title>
        <authorList>
            <person name="Lucas S."/>
            <person name="Copeland A."/>
            <person name="Lapidus A."/>
            <person name="Bruce D."/>
            <person name="Goodwin L."/>
            <person name="Pitluck S."/>
            <person name="Kyrpides N."/>
            <person name="Mavromatis K."/>
            <person name="Pagani I."/>
            <person name="Ivanova N."/>
            <person name="Ovchinnikova G."/>
            <person name="Lu M."/>
            <person name="Detter J.C."/>
            <person name="Han C."/>
            <person name="Land M."/>
            <person name="Hauser L."/>
            <person name="Markowitz V."/>
            <person name="Cheng J.-F."/>
            <person name="Hugenholtz P."/>
            <person name="Woyke T."/>
            <person name="Wu D."/>
            <person name="Tindall B."/>
            <person name="Pomrenke H.G."/>
            <person name="Brambilla E."/>
            <person name="Klenk H.-P."/>
            <person name="Eisen J.A."/>
        </authorList>
    </citation>
    <scope>NUCLEOTIDE SEQUENCE [LARGE SCALE GENOMIC DNA]</scope>
    <source>
        <strain evidence="11">ATCC 49424 / DSM 5305 / JCM 21570 / NBRC 103401 / IFAM 1448</strain>
    </source>
</reference>
<accession>F0SNQ5</accession>
<name>F0SNQ5_RUBBR</name>
<feature type="compositionally biased region" description="Low complexity" evidence="8">
    <location>
        <begin position="81"/>
        <end position="99"/>
    </location>
</feature>
<dbReference type="NCBIfam" id="TIGR02227">
    <property type="entry name" value="sigpep_I_bact"/>
    <property type="match status" value="1"/>
</dbReference>
<evidence type="ECO:0000256" key="5">
    <source>
        <dbReference type="ARBA" id="ARBA00022801"/>
    </source>
</evidence>
<dbReference type="InterPro" id="IPR019757">
    <property type="entry name" value="Pept_S26A_signal_pept_1_Lys-AS"/>
</dbReference>
<dbReference type="PANTHER" id="PTHR43390">
    <property type="entry name" value="SIGNAL PEPTIDASE I"/>
    <property type="match status" value="1"/>
</dbReference>
<evidence type="ECO:0000256" key="4">
    <source>
        <dbReference type="ARBA" id="ARBA00019232"/>
    </source>
</evidence>
<dbReference type="GO" id="GO:0004252">
    <property type="term" value="F:serine-type endopeptidase activity"/>
    <property type="evidence" value="ECO:0007669"/>
    <property type="project" value="InterPro"/>
</dbReference>
<comment type="subcellular location">
    <subcellularLocation>
        <location evidence="7">Membrane</location>
        <topology evidence="7">Single-pass type II membrane protein</topology>
    </subcellularLocation>
</comment>
<evidence type="ECO:0000256" key="2">
    <source>
        <dbReference type="ARBA" id="ARBA00009370"/>
    </source>
</evidence>
<dbReference type="InterPro" id="IPR000223">
    <property type="entry name" value="Pept_S26A_signal_pept_1"/>
</dbReference>
<dbReference type="Gene3D" id="2.10.109.10">
    <property type="entry name" value="Umud Fragment, subunit A"/>
    <property type="match status" value="2"/>
</dbReference>
<dbReference type="InterPro" id="IPR019533">
    <property type="entry name" value="Peptidase_S26"/>
</dbReference>
<keyword evidence="7" id="KW-0645">Protease</keyword>
<evidence type="ECO:0000256" key="3">
    <source>
        <dbReference type="ARBA" id="ARBA00013208"/>
    </source>
</evidence>
<dbReference type="GO" id="GO:0006465">
    <property type="term" value="P:signal peptide processing"/>
    <property type="evidence" value="ECO:0007669"/>
    <property type="project" value="InterPro"/>
</dbReference>
<dbReference type="STRING" id="756272.Plabr_1329"/>
<evidence type="ECO:0000256" key="1">
    <source>
        <dbReference type="ARBA" id="ARBA00000677"/>
    </source>
</evidence>
<comment type="similarity">
    <text evidence="2 7">Belongs to the peptidase S26 family.</text>
</comment>
<keyword evidence="5 7" id="KW-0378">Hydrolase</keyword>
<dbReference type="InterPro" id="IPR036286">
    <property type="entry name" value="LexA/Signal_pep-like_sf"/>
</dbReference>
<sequence length="673" mass="76168">MGELPLLPNISRCDTVQTTRQGECRTDFRFLFVIFTMPRIGTDEHACFFVRQFPFGFHDTLQRKVESRMAKKPAPSQAEDSSNSPTGSAAASNAAAKPAETTGKKRPKEKETARETIESVVFAFVLAFLFRTFEAEAFVIPTGSMAPTLFGRHKDIVCEQCGYEFEVGASTEILRDGNIVVSRIQRAACPNCRFSNANAYEAPPFKGDRILVNKFQYELDDPKRFDVVVFKFPEDSKTNYIKRLIGLPGETIKIQGGNVYRKLEGGREEILRKDDPNKQLLIQIPVYDDGFDAEDLQAAGWPNRWAGVSRDQEEAVNEVAGWSESSGSWTLKPEDRSYSLSGANEGNLQWLRYRHFVPTSDTWARMKNGDSLDARPRLIGDYCGYNVVSESLATPETDEVFWVGDLTINGTVRIDDVQQDSELVLELTEGLHWYRCHLDPNTGEARLTRIDSSLDPEDEIEMAVAQTSFQGAGEYDFSFANVDDRVCLWINGSLVDFGPGAEYESSSVHGSLPQETDFTPVGIAAQGLNAVVSNLELERDIYYRGDYRSNETDSLLLGNVAEWQKAYLNHRLEWDTLEYEIPEDHFFVLGDNSPRSSDGRFWETTNTVPRTAFVGKAFYIYWPHGIPVGVEDGLAIKLSYHKRFAGGELVTDKEYPLHYFPFYPDFWRMKRIR</sequence>
<proteinExistence type="inferred from homology"/>
<evidence type="ECO:0000313" key="10">
    <source>
        <dbReference type="EMBL" id="ADY58941.1"/>
    </source>
</evidence>
<dbReference type="PANTHER" id="PTHR43390:SF1">
    <property type="entry name" value="CHLOROPLAST PROCESSING PEPTIDASE"/>
    <property type="match status" value="1"/>
</dbReference>
<dbReference type="PRINTS" id="PR00727">
    <property type="entry name" value="LEADERPTASE"/>
</dbReference>
<dbReference type="GO" id="GO:0009003">
    <property type="term" value="F:signal peptidase activity"/>
    <property type="evidence" value="ECO:0007669"/>
    <property type="project" value="UniProtKB-EC"/>
</dbReference>
<feature type="domain" description="Peptidase S26" evidence="9">
    <location>
        <begin position="114"/>
        <end position="184"/>
    </location>
</feature>
<dbReference type="HOGENOM" id="CLU_457004_0_0_0"/>
<dbReference type="EC" id="3.4.21.89" evidence="3 7"/>
<dbReference type="PROSITE" id="PS00760">
    <property type="entry name" value="SPASE_I_2"/>
    <property type="match status" value="1"/>
</dbReference>
<evidence type="ECO:0000256" key="6">
    <source>
        <dbReference type="PIRSR" id="PIRSR600223-1"/>
    </source>
</evidence>
<dbReference type="CDD" id="cd06530">
    <property type="entry name" value="S26_SPase_I"/>
    <property type="match status" value="1"/>
</dbReference>
<comment type="catalytic activity">
    <reaction evidence="1 7">
        <text>Cleavage of hydrophobic, N-terminal signal or leader sequences from secreted and periplasmic proteins.</text>
        <dbReference type="EC" id="3.4.21.89"/>
    </reaction>
</comment>
<feature type="domain" description="Peptidase S26" evidence="9">
    <location>
        <begin position="206"/>
        <end position="266"/>
    </location>
</feature>
<evidence type="ECO:0000313" key="11">
    <source>
        <dbReference type="Proteomes" id="UP000006860"/>
    </source>
</evidence>
<keyword evidence="11" id="KW-1185">Reference proteome</keyword>
<evidence type="ECO:0000256" key="8">
    <source>
        <dbReference type="SAM" id="MobiDB-lite"/>
    </source>
</evidence>
<feature type="domain" description="Peptidase S26" evidence="9">
    <location>
        <begin position="569"/>
        <end position="622"/>
    </location>
</feature>